<protein>
    <submittedName>
        <fullName evidence="9">Cytochrome P450</fullName>
    </submittedName>
</protein>
<feature type="transmembrane region" description="Helical" evidence="8">
    <location>
        <begin position="631"/>
        <end position="647"/>
    </location>
</feature>
<dbReference type="PANTHER" id="PTHR24287:SF1">
    <property type="entry name" value="P450, PUTATIVE (EUROFUNG)-RELATED"/>
    <property type="match status" value="1"/>
</dbReference>
<evidence type="ECO:0000256" key="8">
    <source>
        <dbReference type="SAM" id="Phobius"/>
    </source>
</evidence>
<keyword evidence="6" id="KW-0408">Iron</keyword>
<dbReference type="InterPro" id="IPR047146">
    <property type="entry name" value="Cyt_P450_E_CYP52_fungi"/>
</dbReference>
<dbReference type="Proteomes" id="UP000247810">
    <property type="component" value="Unassembled WGS sequence"/>
</dbReference>
<keyword evidence="5" id="KW-0560">Oxidoreductase</keyword>
<organism evidence="9 10">
    <name type="scientific">Aspergillus ellipticus CBS 707.79</name>
    <dbReference type="NCBI Taxonomy" id="1448320"/>
    <lineage>
        <taxon>Eukaryota</taxon>
        <taxon>Fungi</taxon>
        <taxon>Dikarya</taxon>
        <taxon>Ascomycota</taxon>
        <taxon>Pezizomycotina</taxon>
        <taxon>Eurotiomycetes</taxon>
        <taxon>Eurotiomycetidae</taxon>
        <taxon>Eurotiales</taxon>
        <taxon>Aspergillaceae</taxon>
        <taxon>Aspergillus</taxon>
        <taxon>Aspergillus subgen. Circumdati</taxon>
    </lineage>
</organism>
<keyword evidence="8" id="KW-0812">Transmembrane</keyword>
<keyword evidence="10" id="KW-1185">Reference proteome</keyword>
<comment type="similarity">
    <text evidence="2">Belongs to the cytochrome P450 family.</text>
</comment>
<keyword evidence="8" id="KW-1133">Transmembrane helix</keyword>
<dbReference type="PANTHER" id="PTHR24287">
    <property type="entry name" value="P450, PUTATIVE (EUROFUNG)-RELATED"/>
    <property type="match status" value="1"/>
</dbReference>
<dbReference type="GO" id="GO:0016705">
    <property type="term" value="F:oxidoreductase activity, acting on paired donors, with incorporation or reduction of molecular oxygen"/>
    <property type="evidence" value="ECO:0007669"/>
    <property type="project" value="InterPro"/>
</dbReference>
<evidence type="ECO:0000256" key="6">
    <source>
        <dbReference type="ARBA" id="ARBA00023004"/>
    </source>
</evidence>
<evidence type="ECO:0000256" key="7">
    <source>
        <dbReference type="ARBA" id="ARBA00023033"/>
    </source>
</evidence>
<evidence type="ECO:0000256" key="5">
    <source>
        <dbReference type="ARBA" id="ARBA00023002"/>
    </source>
</evidence>
<evidence type="ECO:0000256" key="3">
    <source>
        <dbReference type="ARBA" id="ARBA00022617"/>
    </source>
</evidence>
<dbReference type="GO" id="GO:0004497">
    <property type="term" value="F:monooxygenase activity"/>
    <property type="evidence" value="ECO:0007669"/>
    <property type="project" value="UniProtKB-KW"/>
</dbReference>
<evidence type="ECO:0000313" key="9">
    <source>
        <dbReference type="EMBL" id="PYH99737.1"/>
    </source>
</evidence>
<feature type="transmembrane region" description="Helical" evidence="8">
    <location>
        <begin position="653"/>
        <end position="675"/>
    </location>
</feature>
<dbReference type="SUPFAM" id="SSF48264">
    <property type="entry name" value="Cytochrome P450"/>
    <property type="match status" value="1"/>
</dbReference>
<gene>
    <name evidence="9" type="ORF">BO71DRAFT_479193</name>
</gene>
<dbReference type="Gene3D" id="1.10.630.10">
    <property type="entry name" value="Cytochrome P450"/>
    <property type="match status" value="2"/>
</dbReference>
<comment type="cofactor">
    <cofactor evidence="1">
        <name>heme</name>
        <dbReference type="ChEBI" id="CHEBI:30413"/>
    </cofactor>
</comment>
<dbReference type="AlphaFoldDB" id="A0A319DZW7"/>
<accession>A0A319DZW7</accession>
<evidence type="ECO:0000256" key="2">
    <source>
        <dbReference type="ARBA" id="ARBA00010617"/>
    </source>
</evidence>
<evidence type="ECO:0000313" key="10">
    <source>
        <dbReference type="Proteomes" id="UP000247810"/>
    </source>
</evidence>
<dbReference type="InterPro" id="IPR036396">
    <property type="entry name" value="Cyt_P450_sf"/>
</dbReference>
<feature type="transmembrane region" description="Helical" evidence="8">
    <location>
        <begin position="550"/>
        <end position="569"/>
    </location>
</feature>
<keyword evidence="7" id="KW-0503">Monooxygenase</keyword>
<dbReference type="STRING" id="1448320.A0A319DZW7"/>
<dbReference type="InterPro" id="IPR001128">
    <property type="entry name" value="Cyt_P450"/>
</dbReference>
<keyword evidence="8" id="KW-0472">Membrane</keyword>
<dbReference type="GO" id="GO:0005506">
    <property type="term" value="F:iron ion binding"/>
    <property type="evidence" value="ECO:0007669"/>
    <property type="project" value="InterPro"/>
</dbReference>
<dbReference type="Pfam" id="PF00067">
    <property type="entry name" value="p450"/>
    <property type="match status" value="2"/>
</dbReference>
<dbReference type="OrthoDB" id="5412502at2759"/>
<evidence type="ECO:0000256" key="1">
    <source>
        <dbReference type="ARBA" id="ARBA00001971"/>
    </source>
</evidence>
<reference evidence="9 10" key="1">
    <citation type="submission" date="2018-02" db="EMBL/GenBank/DDBJ databases">
        <title>The genomes of Aspergillus section Nigri reveals drivers in fungal speciation.</title>
        <authorList>
            <consortium name="DOE Joint Genome Institute"/>
            <person name="Vesth T.C."/>
            <person name="Nybo J."/>
            <person name="Theobald S."/>
            <person name="Brandl J."/>
            <person name="Frisvad J.C."/>
            <person name="Nielsen K.F."/>
            <person name="Lyhne E.K."/>
            <person name="Kogle M.E."/>
            <person name="Kuo A."/>
            <person name="Riley R."/>
            <person name="Clum A."/>
            <person name="Nolan M."/>
            <person name="Lipzen A."/>
            <person name="Salamov A."/>
            <person name="Henrissat B."/>
            <person name="Wiebenga A."/>
            <person name="De vries R.P."/>
            <person name="Grigoriev I.V."/>
            <person name="Mortensen U.H."/>
            <person name="Andersen M.R."/>
            <person name="Baker S.E."/>
        </authorList>
    </citation>
    <scope>NUCLEOTIDE SEQUENCE [LARGE SCALE GENOMIC DNA]</scope>
    <source>
        <strain evidence="9 10">CBS 707.79</strain>
    </source>
</reference>
<keyword evidence="3" id="KW-0349">Heme</keyword>
<feature type="transmembrane region" description="Helical" evidence="8">
    <location>
        <begin position="523"/>
        <end position="544"/>
    </location>
</feature>
<dbReference type="GO" id="GO:0020037">
    <property type="term" value="F:heme binding"/>
    <property type="evidence" value="ECO:0007669"/>
    <property type="project" value="InterPro"/>
</dbReference>
<keyword evidence="4" id="KW-0479">Metal-binding</keyword>
<proteinExistence type="inferred from homology"/>
<sequence length="769" mass="87809">MALPSHPVVWFFLLLVVLRHVGYKLQNRRISSRLGCLPPRREHNKDPIFGFDRIRALYIAWEKSRFLSESYDRFQKHGRTFCSSIFMHDTIFTIDPRNVQAILSTNAQDFSIGPTRMKTFRILMGKGIFGAEGKHWDSVRALIKTALARTRAINVDYYIRYTESLLSGIPRNGESVDLQPLFYKSTMDSTMKLLFGQCYQQLLAECGLSSKEFFEDHAKTQQWAFRVFRLGALSKLNTRARVTSTKAVVRYHHLMQSTLDETELTDQLLAVLAAGDSTVGLLSSEFHALARHPRVWERLRTEVSALGGEPPTLHQLKQLKYVSWVVKENQLYTAPTLLIIFRSGSFRRTISTVSSPPLPCFVHCSEILIITDNDNNHQKMGWFPVGLEGDEDRWRFDIIPLLAVIGSSAIQKHMQAITASPFAIFPRLMPAPESLLDTDRPTRPPSVKDVKIVGVNSGTEFNELNFFANLIHNVDDMEKYEFRVYKISYATRDSEDGKLMKIPEIIENHRSSRHRIPIKLKTFCWLNFVTLISILITVGLYIWAGIIHDGTALVGLATMSCSTSVASLSSRWYPRLTGRTSEAEVPSGDVIIRTRAGAFILVYGDENVIRELYEGMEDCEYMYKGKKHHRLLGTSTVLLMASIILLSNCGSVMQIAIGVAYIILNILYWLLALLVEPRDLWDMSRYNIEYVEQRPSTPTSTYTETLWDVINMSGSIDWVINGEFTPQTPAWDQWLQEAKAHIGKDWDPVKRKNELMNPAWAYNNGLWSE</sequence>
<dbReference type="VEuPathDB" id="FungiDB:BO71DRAFT_479193"/>
<name>A0A319DZW7_9EURO</name>
<dbReference type="EMBL" id="KZ825799">
    <property type="protein sequence ID" value="PYH99737.1"/>
    <property type="molecule type" value="Genomic_DNA"/>
</dbReference>
<evidence type="ECO:0000256" key="4">
    <source>
        <dbReference type="ARBA" id="ARBA00022723"/>
    </source>
</evidence>
<feature type="transmembrane region" description="Helical" evidence="8">
    <location>
        <begin position="6"/>
        <end position="23"/>
    </location>
</feature>